<dbReference type="AlphaFoldDB" id="A0A498MRT1"/>
<proteinExistence type="predicted"/>
<feature type="domain" description="C-type lectin" evidence="6">
    <location>
        <begin position="378"/>
        <end position="476"/>
    </location>
</feature>
<dbReference type="SMART" id="SM00034">
    <property type="entry name" value="CLECT"/>
    <property type="match status" value="4"/>
</dbReference>
<keyword evidence="5" id="KW-1133">Transmembrane helix</keyword>
<feature type="transmembrane region" description="Helical" evidence="5">
    <location>
        <begin position="55"/>
        <end position="78"/>
    </location>
</feature>
<keyword evidence="8" id="KW-1185">Reference proteome</keyword>
<protein>
    <submittedName>
        <fullName evidence="7">CD209 antigen-like protein</fullName>
    </submittedName>
</protein>
<keyword evidence="5" id="KW-0812">Transmembrane</keyword>
<feature type="compositionally biased region" description="Polar residues" evidence="4">
    <location>
        <begin position="888"/>
        <end position="903"/>
    </location>
</feature>
<dbReference type="CDD" id="cd03590">
    <property type="entry name" value="CLECT_DC-SIGN_like"/>
    <property type="match status" value="2"/>
</dbReference>
<feature type="transmembrane region" description="Helical" evidence="5">
    <location>
        <begin position="911"/>
        <end position="931"/>
    </location>
</feature>
<dbReference type="STRING" id="84645.A0A498MRT1"/>
<keyword evidence="2" id="KW-0430">Lectin</keyword>
<dbReference type="EMBL" id="QBIY01012567">
    <property type="protein sequence ID" value="RXN23150.1"/>
    <property type="molecule type" value="Genomic_DNA"/>
</dbReference>
<dbReference type="InterPro" id="IPR016186">
    <property type="entry name" value="C-type_lectin-like/link_sf"/>
</dbReference>
<organism evidence="7 8">
    <name type="scientific">Labeo rohita</name>
    <name type="common">Indian major carp</name>
    <name type="synonym">Cyprinus rohita</name>
    <dbReference type="NCBI Taxonomy" id="84645"/>
    <lineage>
        <taxon>Eukaryota</taxon>
        <taxon>Metazoa</taxon>
        <taxon>Chordata</taxon>
        <taxon>Craniata</taxon>
        <taxon>Vertebrata</taxon>
        <taxon>Euteleostomi</taxon>
        <taxon>Actinopterygii</taxon>
        <taxon>Neopterygii</taxon>
        <taxon>Teleostei</taxon>
        <taxon>Ostariophysi</taxon>
        <taxon>Cypriniformes</taxon>
        <taxon>Cyprinidae</taxon>
        <taxon>Labeoninae</taxon>
        <taxon>Labeonini</taxon>
        <taxon>Labeo</taxon>
    </lineage>
</organism>
<dbReference type="InterPro" id="IPR001304">
    <property type="entry name" value="C-type_lectin-like"/>
</dbReference>
<comment type="caution">
    <text evidence="7">The sequence shown here is derived from an EMBL/GenBank/DDBJ whole genome shotgun (WGS) entry which is preliminary data.</text>
</comment>
<dbReference type="InterPro" id="IPR033989">
    <property type="entry name" value="CD209-like_CTLD"/>
</dbReference>
<feature type="region of interest" description="Disordered" evidence="4">
    <location>
        <begin position="885"/>
        <end position="905"/>
    </location>
</feature>
<evidence type="ECO:0000256" key="2">
    <source>
        <dbReference type="ARBA" id="ARBA00022734"/>
    </source>
</evidence>
<evidence type="ECO:0000256" key="3">
    <source>
        <dbReference type="SAM" id="Coils"/>
    </source>
</evidence>
<dbReference type="PROSITE" id="PS50041">
    <property type="entry name" value="C_TYPE_LECTIN_2"/>
    <property type="match status" value="5"/>
</dbReference>
<evidence type="ECO:0000313" key="8">
    <source>
        <dbReference type="Proteomes" id="UP000290572"/>
    </source>
</evidence>
<feature type="domain" description="C-type lectin" evidence="6">
    <location>
        <begin position="783"/>
        <end position="881"/>
    </location>
</feature>
<dbReference type="Pfam" id="PF00059">
    <property type="entry name" value="Lectin_C"/>
    <property type="match status" value="4"/>
</dbReference>
<dbReference type="PANTHER" id="PTHR45710:SF8">
    <property type="entry name" value="RERATING FAMILY MEMBER 4"/>
    <property type="match status" value="1"/>
</dbReference>
<dbReference type="InterPro" id="IPR050828">
    <property type="entry name" value="C-type_lectin/matrix_domain"/>
</dbReference>
<accession>A0A498MRT1</accession>
<dbReference type="InterPro" id="IPR016187">
    <property type="entry name" value="CTDL_fold"/>
</dbReference>
<evidence type="ECO:0000256" key="4">
    <source>
        <dbReference type="SAM" id="MobiDB-lite"/>
    </source>
</evidence>
<keyword evidence="3" id="KW-0175">Coiled coil</keyword>
<gene>
    <name evidence="7" type="ORF">ROHU_006457</name>
</gene>
<comment type="subcellular location">
    <subcellularLocation>
        <location evidence="1">Cell membrane</location>
        <topology evidence="1">Single-pass type II membrane protein</topology>
    </subcellularLocation>
</comment>
<feature type="domain" description="C-type lectin" evidence="6">
    <location>
        <begin position="530"/>
        <end position="636"/>
    </location>
</feature>
<dbReference type="Gene3D" id="1.20.5.400">
    <property type="match status" value="2"/>
</dbReference>
<dbReference type="GO" id="GO:0030246">
    <property type="term" value="F:carbohydrate binding"/>
    <property type="evidence" value="ECO:0007669"/>
    <property type="project" value="UniProtKB-KW"/>
</dbReference>
<evidence type="ECO:0000256" key="5">
    <source>
        <dbReference type="SAM" id="Phobius"/>
    </source>
</evidence>
<dbReference type="PANTHER" id="PTHR45710">
    <property type="entry name" value="C-TYPE LECTIN DOMAIN-CONTAINING PROTEIN 180"/>
    <property type="match status" value="1"/>
</dbReference>
<dbReference type="GO" id="GO:0005886">
    <property type="term" value="C:plasma membrane"/>
    <property type="evidence" value="ECO:0007669"/>
    <property type="project" value="UniProtKB-SubCell"/>
</dbReference>
<dbReference type="Gene3D" id="3.10.100.10">
    <property type="entry name" value="Mannose-Binding Protein A, subunit A"/>
    <property type="match status" value="5"/>
</dbReference>
<feature type="domain" description="C-type lectin" evidence="6">
    <location>
        <begin position="280"/>
        <end position="381"/>
    </location>
</feature>
<name>A0A498MRT1_LABRO</name>
<feature type="domain" description="C-type lectin" evidence="6">
    <location>
        <begin position="637"/>
        <end position="684"/>
    </location>
</feature>
<evidence type="ECO:0000313" key="7">
    <source>
        <dbReference type="EMBL" id="RXN23150.1"/>
    </source>
</evidence>
<keyword evidence="5" id="KW-0472">Membrane</keyword>
<sequence>MDTGVGQRKTDNIYENADAIRGEITMEIEDSNTTRIQPSQHTGSDSVKIRNYRSAVVFLMLLCVLLLTAVIVLCVQVFTNIDLFQTKCQNIMEERDQLLTKITNLSQERDWLLNKNTDLANERDELISKNNNTTKQRDQCNQEKNEILKSLHEFAEMSDIYDDVIITEPERIETSREEMAVAIYENPDYVRDHDFKRETSTPRPLQHTGGASVKVRSSRAAVVCLVLLCVLLLTAVIVLCVHIHTNNTNYTKEKDQLLTGNTNLTEEKDQCSDDPKWITYKHSSYYISSEWKNWFESRQDCLQRGADLIIINDKEEQRFVTKVTSANIVWIGLTDSDEEGVWKWVDGSTLTSGFWGYGKPYSYYEDCACSYNPKWITYKCSSYYISSEWKNWADSRQDCLQRGADLIIVNDKEEQEYITMVTSGNIVWIGLTDSDTEGVWKWVDGSTLTTGFWNPVEPNNKTGNEDCAVSYFHWADYPFIVLCVHIHTKITTLTEERDELIIKNGNVLKERDELKNLFSLLCKDEKCIYYKSSFYYLSTGKKNWNESRQDCLQRRADLIIINDTKELDFVMNITDKREFWIGVTDTVEEGTWKWVDGSTLTSGFWATNGQISEPNGKRDENCADFVKRIAGNAYVWIGLTDTDVEGTWKWVDGSTLTSGFWDPREPNGKKGENCALSYSPGWADFSFIVLCVHIYTNNTNYTEETHQLLTKITNLTVERDQLLTKITNLTEKRDELLTKNIKLTNERDGLLTKNDNLTKQRDQLSQERNQMQKILTETDGWLYSSFSFYFISSLKNSWTESRRYCTERGADLIIINNREEQEFAKKFSHGNPFWIGLTDSDVEDSWKWADGSTLTSGSESEGMNRERLEMTVDIYESADCVRDHDLGTETNTHQPPQQTGSDSAKTRSSRAAVVCLVLLYVLLLTAVIVLCPHPYKQHKLHTRDKSVTQGSFTSLHRGKTKNWTESRLDCLNRHADLIIIKVNKEQVLGIPWTNKGAKWRKKREMCCDLFKRTP</sequence>
<dbReference type="SUPFAM" id="SSF56436">
    <property type="entry name" value="C-type lectin-like"/>
    <property type="match status" value="5"/>
</dbReference>
<reference evidence="7 8" key="1">
    <citation type="submission" date="2018-03" db="EMBL/GenBank/DDBJ databases">
        <title>Draft genome sequence of Rohu Carp (Labeo rohita).</title>
        <authorList>
            <person name="Das P."/>
            <person name="Kushwaha B."/>
            <person name="Joshi C.G."/>
            <person name="Kumar D."/>
            <person name="Nagpure N.S."/>
            <person name="Sahoo L."/>
            <person name="Das S.P."/>
            <person name="Bit A."/>
            <person name="Patnaik S."/>
            <person name="Meher P.K."/>
            <person name="Jayasankar P."/>
            <person name="Koringa P.G."/>
            <person name="Patel N.V."/>
            <person name="Hinsu A.T."/>
            <person name="Kumar R."/>
            <person name="Pandey M."/>
            <person name="Agarwal S."/>
            <person name="Srivastava S."/>
            <person name="Singh M."/>
            <person name="Iquebal M.A."/>
            <person name="Jaiswal S."/>
            <person name="Angadi U.B."/>
            <person name="Kumar N."/>
            <person name="Raza M."/>
            <person name="Shah T.M."/>
            <person name="Rai A."/>
            <person name="Jena J.K."/>
        </authorList>
    </citation>
    <scope>NUCLEOTIDE SEQUENCE [LARGE SCALE GENOMIC DNA]</scope>
    <source>
        <strain evidence="7">DASCIFA01</strain>
        <tissue evidence="7">Testis</tissue>
    </source>
</reference>
<evidence type="ECO:0000259" key="6">
    <source>
        <dbReference type="PROSITE" id="PS50041"/>
    </source>
</evidence>
<feature type="coiled-coil region" evidence="3">
    <location>
        <begin position="712"/>
        <end position="777"/>
    </location>
</feature>
<evidence type="ECO:0000256" key="1">
    <source>
        <dbReference type="ARBA" id="ARBA00004401"/>
    </source>
</evidence>
<feature type="coiled-coil region" evidence="3">
    <location>
        <begin position="88"/>
        <end position="143"/>
    </location>
</feature>
<dbReference type="Proteomes" id="UP000290572">
    <property type="component" value="Unassembled WGS sequence"/>
</dbReference>
<feature type="transmembrane region" description="Helical" evidence="5">
    <location>
        <begin position="220"/>
        <end position="244"/>
    </location>
</feature>